<feature type="compositionally biased region" description="Basic residues" evidence="1">
    <location>
        <begin position="129"/>
        <end position="155"/>
    </location>
</feature>
<keyword evidence="2" id="KW-0472">Membrane</keyword>
<gene>
    <name evidence="3" type="ORF">D9757_001816</name>
</gene>
<dbReference type="Proteomes" id="UP000518752">
    <property type="component" value="Unassembled WGS sequence"/>
</dbReference>
<keyword evidence="2" id="KW-1133">Transmembrane helix</keyword>
<proteinExistence type="predicted"/>
<keyword evidence="2" id="KW-0812">Transmembrane</keyword>
<evidence type="ECO:0000256" key="1">
    <source>
        <dbReference type="SAM" id="MobiDB-lite"/>
    </source>
</evidence>
<dbReference type="AlphaFoldDB" id="A0A8H5HYN0"/>
<feature type="region of interest" description="Disordered" evidence="1">
    <location>
        <begin position="1"/>
        <end position="43"/>
    </location>
</feature>
<feature type="compositionally biased region" description="Low complexity" evidence="1">
    <location>
        <begin position="117"/>
        <end position="128"/>
    </location>
</feature>
<dbReference type="EMBL" id="JAACJN010000008">
    <property type="protein sequence ID" value="KAF5391789.1"/>
    <property type="molecule type" value="Genomic_DNA"/>
</dbReference>
<dbReference type="OrthoDB" id="2538110at2759"/>
<comment type="caution">
    <text evidence="3">The sequence shown here is derived from an EMBL/GenBank/DDBJ whole genome shotgun (WGS) entry which is preliminary data.</text>
</comment>
<keyword evidence="4" id="KW-1185">Reference proteome</keyword>
<sequence length="155" mass="17622">MSQLPDPNSRAEERQGLLENEREEEQQQQQHEGERPVDPRFEQPTPSPFKRILLLLFIGFLFWLAFALGRARLIKANKPQIIYSNRYSAEHKYRPAASPIITETLKDGRLRIRGAGPTATPSPVSTPAKKVKKRKAQKKSGTKHKRAKTSKGAVR</sequence>
<evidence type="ECO:0000313" key="3">
    <source>
        <dbReference type="EMBL" id="KAF5391789.1"/>
    </source>
</evidence>
<feature type="compositionally biased region" description="Basic and acidic residues" evidence="1">
    <location>
        <begin position="31"/>
        <end position="41"/>
    </location>
</feature>
<feature type="transmembrane region" description="Helical" evidence="2">
    <location>
        <begin position="52"/>
        <end position="69"/>
    </location>
</feature>
<name>A0A8H5HYN0_9AGAR</name>
<feature type="compositionally biased region" description="Basic and acidic residues" evidence="1">
    <location>
        <begin position="9"/>
        <end position="20"/>
    </location>
</feature>
<evidence type="ECO:0000256" key="2">
    <source>
        <dbReference type="SAM" id="Phobius"/>
    </source>
</evidence>
<organism evidence="3 4">
    <name type="scientific">Collybiopsis confluens</name>
    <dbReference type="NCBI Taxonomy" id="2823264"/>
    <lineage>
        <taxon>Eukaryota</taxon>
        <taxon>Fungi</taxon>
        <taxon>Dikarya</taxon>
        <taxon>Basidiomycota</taxon>
        <taxon>Agaricomycotina</taxon>
        <taxon>Agaricomycetes</taxon>
        <taxon>Agaricomycetidae</taxon>
        <taxon>Agaricales</taxon>
        <taxon>Marasmiineae</taxon>
        <taxon>Omphalotaceae</taxon>
        <taxon>Collybiopsis</taxon>
    </lineage>
</organism>
<evidence type="ECO:0000313" key="4">
    <source>
        <dbReference type="Proteomes" id="UP000518752"/>
    </source>
</evidence>
<accession>A0A8H5HYN0</accession>
<reference evidence="3 4" key="1">
    <citation type="journal article" date="2020" name="ISME J.">
        <title>Uncovering the hidden diversity of litter-decomposition mechanisms in mushroom-forming fungi.</title>
        <authorList>
            <person name="Floudas D."/>
            <person name="Bentzer J."/>
            <person name="Ahren D."/>
            <person name="Johansson T."/>
            <person name="Persson P."/>
            <person name="Tunlid A."/>
        </authorList>
    </citation>
    <scope>NUCLEOTIDE SEQUENCE [LARGE SCALE GENOMIC DNA]</scope>
    <source>
        <strain evidence="3 4">CBS 406.79</strain>
    </source>
</reference>
<protein>
    <submittedName>
        <fullName evidence="3">Uncharacterized protein</fullName>
    </submittedName>
</protein>
<feature type="region of interest" description="Disordered" evidence="1">
    <location>
        <begin position="112"/>
        <end position="155"/>
    </location>
</feature>